<accession>A0A2K5AR06</accession>
<dbReference type="RefSeq" id="WP_103287181.1">
    <property type="nucleotide sequence ID" value="NZ_LT981265.1"/>
</dbReference>
<dbReference type="KEGG" id="ncv:NCAV_0903"/>
<dbReference type="AlphaFoldDB" id="A0A2K5AR06"/>
<sequence length="359" mass="42632">MYNYDKVADFIDYTNKEEWKNYINNFLIPLRNNALVIKEFYQNLKNEFNDLPLTSVDEKDLPLLLGGIDLTEKEIYKKESLAGFYKRLFGLQISDIQYLKLEGKITKIPVKVEETSFIRFVNEIYESAERAVTNQRLVEPNEPEVDYTVLKRDPNKLKELIEGLYHAALSISINYNYYTFFLWSIRQIPYRFMKEAYPKIDQIIEFLEEEFGLTQLSWHPDITQEYSIYNDYTLWGWPEYEFISRKPGISFGGSICKLNIAIWKHISRSSPLEEIFKEYFTVFPYLKDEYENKVRNMLGNTSPQSMRIEYRGITVKDSNLTIFHRLDEISPYLFTGLVRIYQHGTYSGISYLNLDSYES</sequence>
<protein>
    <submittedName>
        <fullName evidence="1">Uncharacterized protein</fullName>
    </submittedName>
</protein>
<dbReference type="GeneID" id="41594958"/>
<evidence type="ECO:0000313" key="2">
    <source>
        <dbReference type="Proteomes" id="UP000236248"/>
    </source>
</evidence>
<name>A0A2K5AR06_9ARCH</name>
<gene>
    <name evidence="1" type="ORF">NCAV_0903</name>
</gene>
<organism evidence="1 2">
    <name type="scientific">Candidatus Nitrosocaldus cavascurensis</name>
    <dbReference type="NCBI Taxonomy" id="2058097"/>
    <lineage>
        <taxon>Archaea</taxon>
        <taxon>Nitrososphaerota</taxon>
        <taxon>Nitrososphaeria</taxon>
        <taxon>Candidatus Nitrosocaldales</taxon>
        <taxon>Candidatus Nitrosocaldaceae</taxon>
        <taxon>Candidatus Nitrosocaldus</taxon>
    </lineage>
</organism>
<proteinExistence type="predicted"/>
<dbReference type="EMBL" id="LT981265">
    <property type="protein sequence ID" value="SPC34080.1"/>
    <property type="molecule type" value="Genomic_DNA"/>
</dbReference>
<reference evidence="2" key="1">
    <citation type="submission" date="2018-01" db="EMBL/GenBank/DDBJ databases">
        <authorList>
            <person name="Kerou L M."/>
        </authorList>
    </citation>
    <scope>NUCLEOTIDE SEQUENCE [LARGE SCALE GENOMIC DNA]</scope>
    <source>
        <strain evidence="2">SCU2</strain>
    </source>
</reference>
<dbReference type="Proteomes" id="UP000236248">
    <property type="component" value="Chromosome NCAV"/>
</dbReference>
<evidence type="ECO:0000313" key="1">
    <source>
        <dbReference type="EMBL" id="SPC34080.1"/>
    </source>
</evidence>
<keyword evidence="2" id="KW-1185">Reference proteome</keyword>